<dbReference type="RefSeq" id="WP_377746385.1">
    <property type="nucleotide sequence ID" value="NZ_JBHRXJ010000021.1"/>
</dbReference>
<organism evidence="1 2">
    <name type="scientific">Paracoccus mangrovi</name>
    <dbReference type="NCBI Taxonomy" id="1715645"/>
    <lineage>
        <taxon>Bacteria</taxon>
        <taxon>Pseudomonadati</taxon>
        <taxon>Pseudomonadota</taxon>
        <taxon>Alphaproteobacteria</taxon>
        <taxon>Rhodobacterales</taxon>
        <taxon>Paracoccaceae</taxon>
        <taxon>Paracoccus</taxon>
    </lineage>
</organism>
<reference evidence="2" key="1">
    <citation type="journal article" date="2019" name="Int. J. Syst. Evol. Microbiol.">
        <title>The Global Catalogue of Microorganisms (GCM) 10K type strain sequencing project: providing services to taxonomists for standard genome sequencing and annotation.</title>
        <authorList>
            <consortium name="The Broad Institute Genomics Platform"/>
            <consortium name="The Broad Institute Genome Sequencing Center for Infectious Disease"/>
            <person name="Wu L."/>
            <person name="Ma J."/>
        </authorList>
    </citation>
    <scope>NUCLEOTIDE SEQUENCE [LARGE SCALE GENOMIC DNA]</scope>
    <source>
        <strain evidence="2">KCTC 42899</strain>
    </source>
</reference>
<evidence type="ECO:0000313" key="2">
    <source>
        <dbReference type="Proteomes" id="UP001595721"/>
    </source>
</evidence>
<gene>
    <name evidence="1" type="ORF">ACFOMH_18735</name>
</gene>
<dbReference type="Pfam" id="PF26125">
    <property type="entry name" value="AcrVA2-like"/>
    <property type="match status" value="1"/>
</dbReference>
<dbReference type="EMBL" id="JBHRXJ010000021">
    <property type="protein sequence ID" value="MFC3530210.1"/>
    <property type="molecule type" value="Genomic_DNA"/>
</dbReference>
<name>A0ABV7R7N0_9RHOB</name>
<comment type="caution">
    <text evidence="1">The sequence shown here is derived from an EMBL/GenBank/DDBJ whole genome shotgun (WGS) entry which is preliminary data.</text>
</comment>
<proteinExistence type="predicted"/>
<sequence>MTVGFMRDQFHPTRAAKNWPSYSATAARHVRGWGQLPTMEQLQSLLDALIQLYNSEIMKVSFDDRPRGNSVMMAHGELAVRLGGLHSDGFSVFSIEPAVRDMLKKTSLAGVRLGDLKPLFPRFYVGFEGGTGIFFGSEERESAWEVDGAYVDLRSVDPTDGRIRVEVCLTTKDRLSALKPGYFEHWPLQWEPHYTLNMMGADDQTFAEALGFAIDSGEITLELDVDRDDAFRAGIVDTQPEAMAHGIELVAPERSGYERSADFNKQNLGPARDALALVLGVLCALSDESGMMEHHEDVWPSDTPTRSLDSLHAAKTPKARRNAAADLKRQGFSSVRRIVLGEDVLRRASRGGADHNNSGRSAHWRAGHFRRQRHGTGLELVKIIWIMPQFIGTAGEDGPAGRLYKVVKGTGRE</sequence>
<dbReference type="InterPro" id="IPR058915">
    <property type="entry name" value="AcrVA2-like"/>
</dbReference>
<evidence type="ECO:0000313" key="1">
    <source>
        <dbReference type="EMBL" id="MFC3530210.1"/>
    </source>
</evidence>
<dbReference type="Proteomes" id="UP001595721">
    <property type="component" value="Unassembled WGS sequence"/>
</dbReference>
<protein>
    <submittedName>
        <fullName evidence="1">Uncharacterized protein</fullName>
    </submittedName>
</protein>
<accession>A0ABV7R7N0</accession>
<keyword evidence="2" id="KW-1185">Reference proteome</keyword>